<proteinExistence type="predicted"/>
<evidence type="ECO:0000313" key="2">
    <source>
        <dbReference type="Proteomes" id="UP000831787"/>
    </source>
</evidence>
<accession>A0ABY4EPF6</accession>
<sequence length="90" mass="10299">MSVVNELASQLSRKDEEPNITLAHKLAEEDNHAGIEEIMENLSSKDKKIQYDCIKVAYEIGQVNPVLISKYAIQFIELLRSRNNRLVWGV</sequence>
<dbReference type="EMBL" id="CP095073">
    <property type="protein sequence ID" value="UOQ45807.1"/>
    <property type="molecule type" value="Genomic_DNA"/>
</dbReference>
<name>A0ABY4EPF6_9BACI</name>
<dbReference type="Proteomes" id="UP000831787">
    <property type="component" value="Chromosome"/>
</dbReference>
<dbReference type="RefSeq" id="WP_244712683.1">
    <property type="nucleotide sequence ID" value="NZ_CP095073.1"/>
</dbReference>
<gene>
    <name evidence="1" type="ORF">MUN89_07720</name>
</gene>
<keyword evidence="2" id="KW-1185">Reference proteome</keyword>
<evidence type="ECO:0000313" key="1">
    <source>
        <dbReference type="EMBL" id="UOQ45807.1"/>
    </source>
</evidence>
<organism evidence="1 2">
    <name type="scientific">Halobacillus salinarum</name>
    <dbReference type="NCBI Taxonomy" id="2932257"/>
    <lineage>
        <taxon>Bacteria</taxon>
        <taxon>Bacillati</taxon>
        <taxon>Bacillota</taxon>
        <taxon>Bacilli</taxon>
        <taxon>Bacillales</taxon>
        <taxon>Bacillaceae</taxon>
        <taxon>Halobacillus</taxon>
    </lineage>
</organism>
<protein>
    <submittedName>
        <fullName evidence="1">Uncharacterized protein</fullName>
    </submittedName>
</protein>
<reference evidence="1 2" key="1">
    <citation type="submission" date="2022-04" db="EMBL/GenBank/DDBJ databases">
        <title>Halobacillus sp. isolated from saltern.</title>
        <authorList>
            <person name="Won M."/>
            <person name="Lee C.-M."/>
            <person name="Woen H.-Y."/>
            <person name="Kwon S.-W."/>
        </authorList>
    </citation>
    <scope>NUCLEOTIDE SEQUENCE [LARGE SCALE GENOMIC DNA]</scope>
    <source>
        <strain evidence="1 2">SSBR10-3</strain>
    </source>
</reference>